<keyword evidence="2" id="KW-1185">Reference proteome</keyword>
<dbReference type="Proteomes" id="UP000429958">
    <property type="component" value="Unassembled WGS sequence"/>
</dbReference>
<reference evidence="1 2" key="1">
    <citation type="submission" date="2019-08" db="EMBL/GenBank/DDBJ databases">
        <title>In-depth cultivation of the pig gut microbiome towards novel bacterial diversity and tailored functional studies.</title>
        <authorList>
            <person name="Wylensek D."/>
            <person name="Hitch T.C.A."/>
            <person name="Clavel T."/>
        </authorList>
    </citation>
    <scope>NUCLEOTIDE SEQUENCE [LARGE SCALE GENOMIC DNA]</scope>
    <source>
        <strain evidence="1 2">WCA-389-WT-23D1</strain>
    </source>
</reference>
<comment type="caution">
    <text evidence="1">The sequence shown here is derived from an EMBL/GenBank/DDBJ whole genome shotgun (WGS) entry which is preliminary data.</text>
</comment>
<dbReference type="Pfam" id="PF04074">
    <property type="entry name" value="DUF386"/>
    <property type="match status" value="1"/>
</dbReference>
<gene>
    <name evidence="1" type="ORF">FYJ39_04295</name>
</gene>
<dbReference type="PANTHER" id="PTHR34986:SF1">
    <property type="entry name" value="PROTEIN YIAL"/>
    <property type="match status" value="1"/>
</dbReference>
<dbReference type="InterPro" id="IPR004375">
    <property type="entry name" value="NanQ/TabA/YiaL"/>
</dbReference>
<organism evidence="1 2">
    <name type="scientific">Clostridium porci</name>
    <dbReference type="NCBI Taxonomy" id="2605778"/>
    <lineage>
        <taxon>Bacteria</taxon>
        <taxon>Bacillati</taxon>
        <taxon>Bacillota</taxon>
        <taxon>Clostridia</taxon>
        <taxon>Eubacteriales</taxon>
        <taxon>Clostridiaceae</taxon>
        <taxon>Clostridium</taxon>
    </lineage>
</organism>
<proteinExistence type="predicted"/>
<dbReference type="InterPro" id="IPR037012">
    <property type="entry name" value="NanQ/TabA/YiaL_sf"/>
</dbReference>
<dbReference type="Gene3D" id="2.60.120.370">
    <property type="entry name" value="YhcH/YjgK/YiaL"/>
    <property type="match status" value="1"/>
</dbReference>
<dbReference type="SUPFAM" id="SSF51197">
    <property type="entry name" value="Clavaminate synthase-like"/>
    <property type="match status" value="1"/>
</dbReference>
<name>A0A7X2NJB9_9CLOT</name>
<dbReference type="NCBIfam" id="TIGR00022">
    <property type="entry name" value="YhcH/YjgK/YiaL family protein"/>
    <property type="match status" value="1"/>
</dbReference>
<dbReference type="RefSeq" id="WP_154471224.1">
    <property type="nucleotide sequence ID" value="NZ_DBEWUL010000221.1"/>
</dbReference>
<dbReference type="PANTHER" id="PTHR34986">
    <property type="entry name" value="EVOLVED BETA-GALACTOSIDASE SUBUNIT BETA"/>
    <property type="match status" value="1"/>
</dbReference>
<dbReference type="AlphaFoldDB" id="A0A7X2NJB9"/>
<sequence>MIFDSIKNKENYKEYGTLYQILCYLDSLAPGELPVPGTVLTPNEVFCNPVSLTSKPEEECIYEAHRRYADLHYIVRGKERIATADVKNLTETVPYDSDRDIAFYSGKKAGSYLLLPGDFMVCYPSDAHMVAVMEEEPGHIDKVVFKIKMGVHGG</sequence>
<dbReference type="EMBL" id="VUMD01000003">
    <property type="protein sequence ID" value="MSS35823.1"/>
    <property type="molecule type" value="Genomic_DNA"/>
</dbReference>
<evidence type="ECO:0000313" key="2">
    <source>
        <dbReference type="Proteomes" id="UP000429958"/>
    </source>
</evidence>
<protein>
    <submittedName>
        <fullName evidence="1">DUF386 domain-containing protein</fullName>
    </submittedName>
</protein>
<dbReference type="GO" id="GO:0005829">
    <property type="term" value="C:cytosol"/>
    <property type="evidence" value="ECO:0007669"/>
    <property type="project" value="TreeGrafter"/>
</dbReference>
<evidence type="ECO:0000313" key="1">
    <source>
        <dbReference type="EMBL" id="MSS35823.1"/>
    </source>
</evidence>
<accession>A0A7X2NJB9</accession>